<gene>
    <name evidence="6" type="ORF">KUV26_03345</name>
</gene>
<dbReference type="Proteomes" id="UP000766629">
    <property type="component" value="Unassembled WGS sequence"/>
</dbReference>
<proteinExistence type="inferred from homology"/>
<dbReference type="Pfam" id="PF00015">
    <property type="entry name" value="MCPsignal"/>
    <property type="match status" value="1"/>
</dbReference>
<dbReference type="CDD" id="cd06225">
    <property type="entry name" value="HAMP"/>
    <property type="match status" value="1"/>
</dbReference>
<keyword evidence="7" id="KW-1185">Reference proteome</keyword>
<dbReference type="PANTHER" id="PTHR43531">
    <property type="entry name" value="PROTEIN ICFG"/>
    <property type="match status" value="1"/>
</dbReference>
<evidence type="ECO:0000259" key="4">
    <source>
        <dbReference type="PROSITE" id="PS50111"/>
    </source>
</evidence>
<dbReference type="RefSeq" id="WP_222507296.1">
    <property type="nucleotide sequence ID" value="NZ_JAHVJA010000001.1"/>
</dbReference>
<keyword evidence="3" id="KW-0807">Transducer</keyword>
<reference evidence="6 7" key="1">
    <citation type="submission" date="2021-06" db="EMBL/GenBank/DDBJ databases">
        <title>50 bacteria genomes isolated from Dapeng, Shenzhen, China.</title>
        <authorList>
            <person name="Zheng W."/>
            <person name="Yu S."/>
            <person name="Huang Y."/>
        </authorList>
    </citation>
    <scope>NUCLEOTIDE SEQUENCE [LARGE SCALE GENOMIC DNA]</scope>
    <source>
        <strain evidence="6 7">DP1N14-2</strain>
    </source>
</reference>
<dbReference type="SMART" id="SM00283">
    <property type="entry name" value="MA"/>
    <property type="match status" value="1"/>
</dbReference>
<accession>A0ABS7NC77</accession>
<dbReference type="PROSITE" id="PS50885">
    <property type="entry name" value="HAMP"/>
    <property type="match status" value="2"/>
</dbReference>
<dbReference type="PRINTS" id="PR00260">
    <property type="entry name" value="CHEMTRNSDUCR"/>
</dbReference>
<evidence type="ECO:0000313" key="7">
    <source>
        <dbReference type="Proteomes" id="UP000766629"/>
    </source>
</evidence>
<dbReference type="Pfam" id="PF00672">
    <property type="entry name" value="HAMP"/>
    <property type="match status" value="1"/>
</dbReference>
<feature type="domain" description="Methyl-accepting transducer" evidence="4">
    <location>
        <begin position="318"/>
        <end position="547"/>
    </location>
</feature>
<dbReference type="InterPro" id="IPR051310">
    <property type="entry name" value="MCP_chemotaxis"/>
</dbReference>
<dbReference type="Gene3D" id="6.10.340.10">
    <property type="match status" value="1"/>
</dbReference>
<dbReference type="EMBL" id="JAHVJA010000001">
    <property type="protein sequence ID" value="MBY6138461.1"/>
    <property type="molecule type" value="Genomic_DNA"/>
</dbReference>
<dbReference type="PROSITE" id="PS50111">
    <property type="entry name" value="CHEMOTAXIS_TRANSDUC_2"/>
    <property type="match status" value="1"/>
</dbReference>
<dbReference type="InterPro" id="IPR003660">
    <property type="entry name" value="HAMP_dom"/>
</dbReference>
<sequence length="578" mass="60629">MAQPDPSPRRRPFRSLNLRIALLVTLFALLTALPLAFLAGQRLQTQALDALRVLQHELTTMAAKEIEQPMKLGFSGTVENQIQHVIERAASSFAYAKAMKSDGVVMAEAGRLPQDRAAALTDAALQVIETGSPWRSADGYTLIYPVLSKKGSLRGALIMSWDPAPVLAAVNAGLRRDAALGALILAAAMASCLLILKRLLGWPMQELAAALERITGGDYSTALQAASRQDELGRIARRIAMLQDTLAEGRAAAEAREADRKAQAKAVDQLRAGLGALARRDLSCRMDQPLAGTYEPLRRDFNSAVSSLAGLLAQVLGTASAVLARSERIEAGSDGLSRRISSQSQELESLSRALSTLTVSLSSAADGVREVNGLASGAVQEAGASGSVVKNAVAAMTGIEQSAGRIETITGVIDDIAFQTNLLALNAGVEAARAGEAGKGFAVVASEVRALAQRSSHAATEIKELITSATRHIQKGVSEVNNTGEVLTRIIARIDGISARVATSAERFTRDSQALEGLSRNLSSLGATTRDNTGIVAQTVQSVGELRGDAGELRTLAAAFQLPESGADTPPQAPPRAA</sequence>
<evidence type="ECO:0000313" key="6">
    <source>
        <dbReference type="EMBL" id="MBY6138461.1"/>
    </source>
</evidence>
<comment type="similarity">
    <text evidence="2">Belongs to the methyl-accepting chemotaxis (MCP) protein family.</text>
</comment>
<name>A0ABS7NC77_9RHOB</name>
<comment type="caution">
    <text evidence="6">The sequence shown here is derived from an EMBL/GenBank/DDBJ whole genome shotgun (WGS) entry which is preliminary data.</text>
</comment>
<keyword evidence="1" id="KW-0145">Chemotaxis</keyword>
<organism evidence="6 7">
    <name type="scientific">Leisingera daeponensis</name>
    <dbReference type="NCBI Taxonomy" id="405746"/>
    <lineage>
        <taxon>Bacteria</taxon>
        <taxon>Pseudomonadati</taxon>
        <taxon>Pseudomonadota</taxon>
        <taxon>Alphaproteobacteria</taxon>
        <taxon>Rhodobacterales</taxon>
        <taxon>Roseobacteraceae</taxon>
        <taxon>Leisingera</taxon>
    </lineage>
</organism>
<dbReference type="SUPFAM" id="SSF158472">
    <property type="entry name" value="HAMP domain-like"/>
    <property type="match status" value="1"/>
</dbReference>
<dbReference type="SMART" id="SM00304">
    <property type="entry name" value="HAMP"/>
    <property type="match status" value="2"/>
</dbReference>
<evidence type="ECO:0000256" key="3">
    <source>
        <dbReference type="PROSITE-ProRule" id="PRU00284"/>
    </source>
</evidence>
<evidence type="ECO:0000256" key="2">
    <source>
        <dbReference type="ARBA" id="ARBA00029447"/>
    </source>
</evidence>
<protein>
    <submittedName>
        <fullName evidence="6">Methyl-accepting chemotaxis protein</fullName>
    </submittedName>
</protein>
<evidence type="ECO:0000259" key="5">
    <source>
        <dbReference type="PROSITE" id="PS50885"/>
    </source>
</evidence>
<feature type="domain" description="HAMP" evidence="5">
    <location>
        <begin position="261"/>
        <end position="313"/>
    </location>
</feature>
<dbReference type="InterPro" id="IPR004090">
    <property type="entry name" value="Chemotax_Me-accpt_rcpt"/>
</dbReference>
<dbReference type="PANTHER" id="PTHR43531:SF11">
    <property type="entry name" value="METHYL-ACCEPTING CHEMOTAXIS PROTEIN 3"/>
    <property type="match status" value="1"/>
</dbReference>
<feature type="domain" description="HAMP" evidence="5">
    <location>
        <begin position="198"/>
        <end position="251"/>
    </location>
</feature>
<dbReference type="SUPFAM" id="SSF58104">
    <property type="entry name" value="Methyl-accepting chemotaxis protein (MCP) signaling domain"/>
    <property type="match status" value="1"/>
</dbReference>
<dbReference type="InterPro" id="IPR004089">
    <property type="entry name" value="MCPsignal_dom"/>
</dbReference>
<dbReference type="Gene3D" id="1.10.287.950">
    <property type="entry name" value="Methyl-accepting chemotaxis protein"/>
    <property type="match status" value="1"/>
</dbReference>
<evidence type="ECO:0000256" key="1">
    <source>
        <dbReference type="ARBA" id="ARBA00022500"/>
    </source>
</evidence>